<dbReference type="EMBL" id="JAUTXU010000181">
    <property type="protein sequence ID" value="KAK3700738.1"/>
    <property type="molecule type" value="Genomic_DNA"/>
</dbReference>
<accession>A0ACC3MR98</accession>
<protein>
    <submittedName>
        <fullName evidence="1">Uncharacterized protein</fullName>
    </submittedName>
</protein>
<keyword evidence="2" id="KW-1185">Reference proteome</keyword>
<evidence type="ECO:0000313" key="1">
    <source>
        <dbReference type="EMBL" id="KAK3700738.1"/>
    </source>
</evidence>
<name>A0ACC3MR98_9PEZI</name>
<gene>
    <name evidence="1" type="ORF">LTR37_015820</name>
</gene>
<reference evidence="1" key="1">
    <citation type="submission" date="2023-07" db="EMBL/GenBank/DDBJ databases">
        <title>Black Yeasts Isolated from many extreme environments.</title>
        <authorList>
            <person name="Coleine C."/>
            <person name="Stajich J.E."/>
            <person name="Selbmann L."/>
        </authorList>
    </citation>
    <scope>NUCLEOTIDE SEQUENCE</scope>
    <source>
        <strain evidence="1">CCFEE 5714</strain>
    </source>
</reference>
<proteinExistence type="predicted"/>
<dbReference type="Proteomes" id="UP001281147">
    <property type="component" value="Unassembled WGS sequence"/>
</dbReference>
<sequence length="872" mass="98741">MLSQAPLCTSQASHSLRNVSTSCDPADSSSPSPGLYVTFKVLQLVNSFRKRVKTRVQSEWIPKKAQSTRVADDFCQDFEHQAFDEIDKYLGRKTGVYSRKRVYPESIGRRTNDDDWKSSERKSVKVATATKPSHDSTKSIQWLLDELNQSVKSDSQSLSTVAASDKLFLNRKSVFHIERLPLKELVQLLVVAKDLLDTFRRVQAPRNHVKTLAEGNELLDLYLDETATANLEHLLACLKDQLLRLLVAKLVQLVHRHVTECQRDRRKHCEEWFCEFPNARHPLSTTWPWTIRPSLAVLWGVCWMFYDFFFDPDGNMFDERGQMVATRHELDTFNLEDIRPQQQHQQPYYPSATNLGQAFSPPSGARLPWSIPPSYSPIMAQPLEHSQHRGLTVATHPHYSSAPDQAAHAATGLAVGTNHTYTAAPPAGYATTSAPQQQQIANNWLPQEDFSQHLHFAQDNAYGADDVGQWQQVPQSAPEHNSTTYSYPNTALPPRSQRPLTPDIRVTTDLSAFPGYHQQPQDLYSAASASSTSSYPLQEAQTPYQHFTTAHLSPHNTRFMNSADEKMQHTPPLSPHSPQVGPADDQPSRKRGHSEMSGDVQAHPQMNSGGHSRDGSVVSHQQDVSGEEEFSPRSRTIKRADPPTNAESKYVCNFSTECNALTFDRKCEWSKHMDKHDRPYRCPHASCAKLQGFTYSGGLLRHEREVHGKHGGPKAQLICPYEDCKRHSGKGFTRKENLNEHIRRVHQTKDMQSQHLALKQDATDALAGAEESETPASHFSGVPIDHEDTGSPMHKRRRFNLDASERSASEDVEDLKQELLRLRHDNAAKDNRLLELELRLSEFQATEGRRQEEMRLLQEEMRQLQHQGQGQV</sequence>
<comment type="caution">
    <text evidence="1">The sequence shown here is derived from an EMBL/GenBank/DDBJ whole genome shotgun (WGS) entry which is preliminary data.</text>
</comment>
<evidence type="ECO:0000313" key="2">
    <source>
        <dbReference type="Proteomes" id="UP001281147"/>
    </source>
</evidence>
<organism evidence="1 2">
    <name type="scientific">Vermiconidia calcicola</name>
    <dbReference type="NCBI Taxonomy" id="1690605"/>
    <lineage>
        <taxon>Eukaryota</taxon>
        <taxon>Fungi</taxon>
        <taxon>Dikarya</taxon>
        <taxon>Ascomycota</taxon>
        <taxon>Pezizomycotina</taxon>
        <taxon>Dothideomycetes</taxon>
        <taxon>Dothideomycetidae</taxon>
        <taxon>Mycosphaerellales</taxon>
        <taxon>Extremaceae</taxon>
        <taxon>Vermiconidia</taxon>
    </lineage>
</organism>